<dbReference type="Gene3D" id="3.40.50.150">
    <property type="entry name" value="Vaccinia Virus protein VP39"/>
    <property type="match status" value="1"/>
</dbReference>
<dbReference type="PANTHER" id="PTHR11746">
    <property type="entry name" value="O-METHYLTRANSFERASE"/>
    <property type="match status" value="1"/>
</dbReference>
<keyword evidence="6" id="KW-1185">Reference proteome</keyword>
<dbReference type="Gene3D" id="1.10.10.10">
    <property type="entry name" value="Winged helix-like DNA-binding domain superfamily/Winged helix DNA-binding domain"/>
    <property type="match status" value="1"/>
</dbReference>
<reference evidence="7" key="2">
    <citation type="submission" date="2025-08" db="UniProtKB">
        <authorList>
            <consortium name="RefSeq"/>
        </authorList>
    </citation>
    <scope>IDENTIFICATION</scope>
    <source>
        <tissue evidence="7">Leaf</tissue>
    </source>
</reference>
<keyword evidence="1" id="KW-0489">Methyltransferase</keyword>
<dbReference type="PROSITE" id="PS51683">
    <property type="entry name" value="SAM_OMT_II"/>
    <property type="match status" value="1"/>
</dbReference>
<dbReference type="InterPro" id="IPR036388">
    <property type="entry name" value="WH-like_DNA-bd_sf"/>
</dbReference>
<dbReference type="Pfam" id="PF08100">
    <property type="entry name" value="Dimerisation"/>
    <property type="match status" value="1"/>
</dbReference>
<accession>A0ABM0SZC7</accession>
<evidence type="ECO:0000256" key="2">
    <source>
        <dbReference type="ARBA" id="ARBA00022679"/>
    </source>
</evidence>
<evidence type="ECO:0000256" key="1">
    <source>
        <dbReference type="ARBA" id="ARBA00022603"/>
    </source>
</evidence>
<dbReference type="SUPFAM" id="SSF46785">
    <property type="entry name" value="Winged helix' DNA-binding domain"/>
    <property type="match status" value="1"/>
</dbReference>
<dbReference type="InterPro" id="IPR001077">
    <property type="entry name" value="COMT_C"/>
</dbReference>
<evidence type="ECO:0000313" key="7">
    <source>
        <dbReference type="RefSeq" id="XP_010418327.1"/>
    </source>
</evidence>
<evidence type="ECO:0000256" key="3">
    <source>
        <dbReference type="ARBA" id="ARBA00022691"/>
    </source>
</evidence>
<organism evidence="6 7">
    <name type="scientific">Camelina sativa</name>
    <name type="common">False flax</name>
    <name type="synonym">Myagrum sativum</name>
    <dbReference type="NCBI Taxonomy" id="90675"/>
    <lineage>
        <taxon>Eukaryota</taxon>
        <taxon>Viridiplantae</taxon>
        <taxon>Streptophyta</taxon>
        <taxon>Embryophyta</taxon>
        <taxon>Tracheophyta</taxon>
        <taxon>Spermatophyta</taxon>
        <taxon>Magnoliopsida</taxon>
        <taxon>eudicotyledons</taxon>
        <taxon>Gunneridae</taxon>
        <taxon>Pentapetalae</taxon>
        <taxon>rosids</taxon>
        <taxon>malvids</taxon>
        <taxon>Brassicales</taxon>
        <taxon>Brassicaceae</taxon>
        <taxon>Camelineae</taxon>
        <taxon>Camelina</taxon>
    </lineage>
</organism>
<gene>
    <name evidence="7" type="primary">LOC104703934</name>
</gene>
<proteinExistence type="predicted"/>
<feature type="domain" description="O-methyltransferase C-terminal" evidence="4">
    <location>
        <begin position="153"/>
        <end position="357"/>
    </location>
</feature>
<evidence type="ECO:0000259" key="4">
    <source>
        <dbReference type="Pfam" id="PF00891"/>
    </source>
</evidence>
<feature type="domain" description="O-methyltransferase dimerisation" evidence="5">
    <location>
        <begin position="37"/>
        <end position="128"/>
    </location>
</feature>
<dbReference type="InterPro" id="IPR016461">
    <property type="entry name" value="COMT-like"/>
</dbReference>
<dbReference type="InterPro" id="IPR036390">
    <property type="entry name" value="WH_DNA-bd_sf"/>
</dbReference>
<dbReference type="RefSeq" id="XP_010418327.1">
    <property type="nucleotide sequence ID" value="XM_010420025.2"/>
</dbReference>
<dbReference type="InterPro" id="IPR029063">
    <property type="entry name" value="SAM-dependent_MTases_sf"/>
</dbReference>
<protein>
    <submittedName>
        <fullName evidence="7">Indole glucosinolate O-methyltransferase 4-like</fullName>
    </submittedName>
</protein>
<evidence type="ECO:0000313" key="6">
    <source>
        <dbReference type="Proteomes" id="UP000694864"/>
    </source>
</evidence>
<name>A0ABM0SZC7_CAMSA</name>
<dbReference type="GeneID" id="104703934"/>
<reference evidence="6" key="1">
    <citation type="journal article" date="2014" name="Nat. Commun.">
        <title>The emerging biofuel crop Camelina sativa retains a highly undifferentiated hexaploid genome structure.</title>
        <authorList>
            <person name="Kagale S."/>
            <person name="Koh C."/>
            <person name="Nixon J."/>
            <person name="Bollina V."/>
            <person name="Clarke W.E."/>
            <person name="Tuteja R."/>
            <person name="Spillane C."/>
            <person name="Robinson S.J."/>
            <person name="Links M.G."/>
            <person name="Clarke C."/>
            <person name="Higgins E.E."/>
            <person name="Huebert T."/>
            <person name="Sharpe A.G."/>
            <person name="Parkin I.A."/>
        </authorList>
    </citation>
    <scope>NUCLEOTIDE SEQUENCE [LARGE SCALE GENOMIC DNA]</scope>
    <source>
        <strain evidence="6">cv. DH55</strain>
    </source>
</reference>
<dbReference type="Pfam" id="PF00891">
    <property type="entry name" value="Methyltransf_2"/>
    <property type="match status" value="1"/>
</dbReference>
<evidence type="ECO:0000259" key="5">
    <source>
        <dbReference type="Pfam" id="PF08100"/>
    </source>
</evidence>
<dbReference type="SUPFAM" id="SSF53335">
    <property type="entry name" value="S-adenosyl-L-methionine-dependent methyltransferases"/>
    <property type="match status" value="1"/>
</dbReference>
<dbReference type="PIRSF" id="PIRSF005739">
    <property type="entry name" value="O-mtase"/>
    <property type="match status" value="1"/>
</dbReference>
<keyword evidence="3" id="KW-0949">S-adenosyl-L-methionine</keyword>
<sequence>MANGHLQDHLTTCLTKETQQFDEVSLQAETILYIMPFAMVFKAALELGVIDMIASVDDGVWLSSSEIVLGLPTKPTNPEAPVLLDRMLVLLASHAILKYRMVETGKNGRSEKMERVYAAEPVCKFFLNQGDGSGSFAPLFMLLQSELCFKTMTHLKDLILEGKDAFSSAHGMKLFEYIGSDERFSEMFNQGMSESSIMIVKKVLEVYRGFEDVNTLVDVGGGNGTNMSLVTSKYPHIKGINFDLASALVHAPLYPGVENVPGDMFTEIPKGDAIFMKWILHDWNDEDCVKILKNCWRSLPKKGKVIIVEMITPKTPKSNDSYSNVVLAVDIVMLTHCSGGKERSLPQFESLAFQSGFLRCEVICLAYSYYVIELHK</sequence>
<dbReference type="InterPro" id="IPR012967">
    <property type="entry name" value="COMT_dimerisation"/>
</dbReference>
<dbReference type="Proteomes" id="UP000694864">
    <property type="component" value="Chromosome 7"/>
</dbReference>
<keyword evidence="2" id="KW-0808">Transferase</keyword>